<dbReference type="Proteomes" id="UP001597213">
    <property type="component" value="Unassembled WGS sequence"/>
</dbReference>
<keyword evidence="4" id="KW-1185">Reference proteome</keyword>
<dbReference type="EMBL" id="JBHUEN010000020">
    <property type="protein sequence ID" value="MFD1881619.1"/>
    <property type="molecule type" value="Genomic_DNA"/>
</dbReference>
<evidence type="ECO:0000256" key="1">
    <source>
        <dbReference type="ARBA" id="ARBA00023239"/>
    </source>
</evidence>
<comment type="similarity">
    <text evidence="2">Belongs to the DapA family.</text>
</comment>
<keyword evidence="1 2" id="KW-0456">Lyase</keyword>
<dbReference type="Gene3D" id="3.20.20.70">
    <property type="entry name" value="Aldolase class I"/>
    <property type="match status" value="1"/>
</dbReference>
<dbReference type="InterPro" id="IPR002220">
    <property type="entry name" value="DapA-like"/>
</dbReference>
<dbReference type="Pfam" id="PF00701">
    <property type="entry name" value="DHDPS"/>
    <property type="match status" value="1"/>
</dbReference>
<dbReference type="PIRSF" id="PIRSF001365">
    <property type="entry name" value="DHDPS"/>
    <property type="match status" value="1"/>
</dbReference>
<evidence type="ECO:0000313" key="3">
    <source>
        <dbReference type="EMBL" id="MFD1881619.1"/>
    </source>
</evidence>
<dbReference type="CDD" id="cd00408">
    <property type="entry name" value="DHDPS-like"/>
    <property type="match status" value="1"/>
</dbReference>
<dbReference type="SUPFAM" id="SSF51569">
    <property type="entry name" value="Aldolase"/>
    <property type="match status" value="1"/>
</dbReference>
<sequence>MIKGVIAAVPTPVDQNFTPLRDAFAEHVRWALDNGCDGLNILGTTGEATSFGRDARLQVMRWATEAGDVNRLMVGTGTPALSETIALTEAADDLGYPVALVLPPYYFKPGNHAGLVDWYMALDRALGSRRIQVWFYNFPQMTGITLSPELVAELHDARPGRFGGIKDSSGDLDYCRALVAAMPGLKVFPSAETALGTADSDRFAGCISATVNQTAPLVQKLWQGRGAAPQPTETVGRIRGAIAGAGLIPAIKHLIGRRTGRPEWDNVVPPLVALDQATKSGLDALAAELAAIHADTAAAPVAG</sequence>
<proteinExistence type="inferred from homology"/>
<accession>A0ABW4R5W1</accession>
<dbReference type="PANTHER" id="PTHR12128:SF67">
    <property type="entry name" value="BLR3884 PROTEIN"/>
    <property type="match status" value="1"/>
</dbReference>
<dbReference type="PANTHER" id="PTHR12128">
    <property type="entry name" value="DIHYDRODIPICOLINATE SYNTHASE"/>
    <property type="match status" value="1"/>
</dbReference>
<gene>
    <name evidence="3" type="ORF">ACFSCT_07815</name>
</gene>
<name>A0ABW4R5W1_9RHOB</name>
<dbReference type="PRINTS" id="PR00146">
    <property type="entry name" value="DHPICSNTHASE"/>
</dbReference>
<dbReference type="SMART" id="SM01130">
    <property type="entry name" value="DHDPS"/>
    <property type="match status" value="1"/>
</dbReference>
<comment type="caution">
    <text evidence="3">The sequence shown here is derived from an EMBL/GenBank/DDBJ whole genome shotgun (WGS) entry which is preliminary data.</text>
</comment>
<organism evidence="3 4">
    <name type="scientific">Paracoccus pacificus</name>
    <dbReference type="NCBI Taxonomy" id="1463598"/>
    <lineage>
        <taxon>Bacteria</taxon>
        <taxon>Pseudomonadati</taxon>
        <taxon>Pseudomonadota</taxon>
        <taxon>Alphaproteobacteria</taxon>
        <taxon>Rhodobacterales</taxon>
        <taxon>Paracoccaceae</taxon>
        <taxon>Paracoccus</taxon>
    </lineage>
</organism>
<evidence type="ECO:0000313" key="4">
    <source>
        <dbReference type="Proteomes" id="UP001597213"/>
    </source>
</evidence>
<dbReference type="InterPro" id="IPR013785">
    <property type="entry name" value="Aldolase_TIM"/>
</dbReference>
<protein>
    <submittedName>
        <fullName evidence="3">Dihydrodipicolinate synthase family protein</fullName>
    </submittedName>
</protein>
<reference evidence="4" key="1">
    <citation type="journal article" date="2019" name="Int. J. Syst. Evol. Microbiol.">
        <title>The Global Catalogue of Microorganisms (GCM) 10K type strain sequencing project: providing services to taxonomists for standard genome sequencing and annotation.</title>
        <authorList>
            <consortium name="The Broad Institute Genomics Platform"/>
            <consortium name="The Broad Institute Genome Sequencing Center for Infectious Disease"/>
            <person name="Wu L."/>
            <person name="Ma J."/>
        </authorList>
    </citation>
    <scope>NUCLEOTIDE SEQUENCE [LARGE SCALE GENOMIC DNA]</scope>
    <source>
        <strain evidence="4">CCUG 56029</strain>
    </source>
</reference>
<dbReference type="RefSeq" id="WP_379141624.1">
    <property type="nucleotide sequence ID" value="NZ_JBHUEN010000020.1"/>
</dbReference>
<evidence type="ECO:0000256" key="2">
    <source>
        <dbReference type="PIRNR" id="PIRNR001365"/>
    </source>
</evidence>